<name>A0A8K0JMQ4_9TREE</name>
<dbReference type="InterPro" id="IPR033648">
    <property type="entry name" value="AAR2_C"/>
</dbReference>
<dbReference type="Pfam" id="PF05282">
    <property type="entry name" value="AAR2"/>
    <property type="match status" value="1"/>
</dbReference>
<gene>
    <name evidence="5" type="ORF">FFLO_02354</name>
</gene>
<dbReference type="EMBL" id="JABELV010000037">
    <property type="protein sequence ID" value="KAG7562169.1"/>
    <property type="molecule type" value="Genomic_DNA"/>
</dbReference>
<feature type="domain" description="AAR2 N-terminal" evidence="4">
    <location>
        <begin position="15"/>
        <end position="152"/>
    </location>
</feature>
<dbReference type="CDD" id="cd13778">
    <property type="entry name" value="Aar2_C"/>
    <property type="match status" value="1"/>
</dbReference>
<dbReference type="InterPro" id="IPR033647">
    <property type="entry name" value="Aar2_N"/>
</dbReference>
<feature type="region of interest" description="Disordered" evidence="2">
    <location>
        <begin position="374"/>
        <end position="400"/>
    </location>
</feature>
<dbReference type="Gene3D" id="2.60.34.20">
    <property type="match status" value="1"/>
</dbReference>
<dbReference type="OrthoDB" id="201752at2759"/>
<dbReference type="CDD" id="cd13777">
    <property type="entry name" value="Aar2_N"/>
    <property type="match status" value="1"/>
</dbReference>
<reference evidence="5" key="1">
    <citation type="submission" date="2020-04" db="EMBL/GenBank/DDBJ databases">
        <title>Analysis of mating type loci in Filobasidium floriforme.</title>
        <authorList>
            <person name="Nowrousian M."/>
        </authorList>
    </citation>
    <scope>NUCLEOTIDE SEQUENCE</scope>
    <source>
        <strain evidence="5">CBS 6242</strain>
    </source>
</reference>
<dbReference type="InterPro" id="IPR038514">
    <property type="entry name" value="AAR2_C_sf"/>
</dbReference>
<dbReference type="Gene3D" id="1.25.40.550">
    <property type="entry name" value="Aar2, C-terminal domain-like"/>
    <property type="match status" value="1"/>
</dbReference>
<evidence type="ECO:0000256" key="2">
    <source>
        <dbReference type="SAM" id="MobiDB-lite"/>
    </source>
</evidence>
<comment type="caution">
    <text evidence="5">The sequence shown here is derived from an EMBL/GenBank/DDBJ whole genome shotgun (WGS) entry which is preliminary data.</text>
</comment>
<dbReference type="GO" id="GO:0000244">
    <property type="term" value="P:spliceosomal tri-snRNP complex assembly"/>
    <property type="evidence" value="ECO:0007669"/>
    <property type="project" value="TreeGrafter"/>
</dbReference>
<sequence length="400" mass="44672">MRLTPEGAEYHYETGAFIIVSDLPEGSQVGIDGEDKVTSQFMGYKMIPSGLHLFTHSPPAASDAPMAMPVRHGLFRTLRSRQTLVLKYSAEEEELIPNLADAQTGEEVETVLTREHLKTLDPNLGVYPLYLAKVWQNMTNCITTGDVERVVGKAGKLDSLMESPADDEVVKGKGKVQKVAQTGEMNTLDFVAFDLKRSWGADAVGEEVTRYSKDKSWLWRHVVNTHLESNPQRLLAEIQLAFVIFLYVQNFAGLLAYKRLLSLCARCEELFQDLDDVSPADGVTLTRESIGQFYSLLIKTLEVHIKVVPETFFTVELAGTGMEDFWFAEIETLIRNYGSNARRGDVELDSAIGSLSETVRSKFGWGLPDLRSVRRKAEEDEDDDGDELEEGEDAPVVVEL</sequence>
<evidence type="ECO:0000259" key="3">
    <source>
        <dbReference type="Pfam" id="PF05282"/>
    </source>
</evidence>
<organism evidence="5 6">
    <name type="scientific">Filobasidium floriforme</name>
    <dbReference type="NCBI Taxonomy" id="5210"/>
    <lineage>
        <taxon>Eukaryota</taxon>
        <taxon>Fungi</taxon>
        <taxon>Dikarya</taxon>
        <taxon>Basidiomycota</taxon>
        <taxon>Agaricomycotina</taxon>
        <taxon>Tremellomycetes</taxon>
        <taxon>Filobasidiales</taxon>
        <taxon>Filobasidiaceae</taxon>
        <taxon>Filobasidium</taxon>
    </lineage>
</organism>
<evidence type="ECO:0000256" key="1">
    <source>
        <dbReference type="ARBA" id="ARBA00006281"/>
    </source>
</evidence>
<feature type="compositionally biased region" description="Acidic residues" evidence="2">
    <location>
        <begin position="379"/>
        <end position="393"/>
    </location>
</feature>
<evidence type="ECO:0000259" key="4">
    <source>
        <dbReference type="Pfam" id="PF20981"/>
    </source>
</evidence>
<dbReference type="Pfam" id="PF20981">
    <property type="entry name" value="AAR2_1st"/>
    <property type="match status" value="1"/>
</dbReference>
<dbReference type="Proteomes" id="UP000812966">
    <property type="component" value="Unassembled WGS sequence"/>
</dbReference>
<accession>A0A8K0JMQ4</accession>
<dbReference type="InterPro" id="IPR038516">
    <property type="entry name" value="AAR2_N_sf"/>
</dbReference>
<protein>
    <recommendedName>
        <fullName evidence="7">A1 cistron-splicing factor AAR2</fullName>
    </recommendedName>
</protein>
<dbReference type="AlphaFoldDB" id="A0A8K0JMQ4"/>
<evidence type="ECO:0000313" key="6">
    <source>
        <dbReference type="Proteomes" id="UP000812966"/>
    </source>
</evidence>
<keyword evidence="6" id="KW-1185">Reference proteome</keyword>
<dbReference type="PANTHER" id="PTHR12689">
    <property type="entry name" value="A1 CISTRON SPLICING FACTOR AAR2-RELATED"/>
    <property type="match status" value="1"/>
</dbReference>
<dbReference type="PANTHER" id="PTHR12689:SF4">
    <property type="entry name" value="PROTEIN AAR2 HOMOLOG"/>
    <property type="match status" value="1"/>
</dbReference>
<dbReference type="InterPro" id="IPR007946">
    <property type="entry name" value="AAR2"/>
</dbReference>
<feature type="domain" description="AAR2 C-terminal" evidence="3">
    <location>
        <begin position="190"/>
        <end position="367"/>
    </location>
</feature>
<comment type="similarity">
    <text evidence="1">Belongs to the AAR2 family.</text>
</comment>
<proteinExistence type="inferred from homology"/>
<evidence type="ECO:0000313" key="5">
    <source>
        <dbReference type="EMBL" id="KAG7562169.1"/>
    </source>
</evidence>
<evidence type="ECO:0008006" key="7">
    <source>
        <dbReference type="Google" id="ProtNLM"/>
    </source>
</evidence>